<dbReference type="InterPro" id="IPR019793">
    <property type="entry name" value="Peroxidases_heam-ligand_BS"/>
</dbReference>
<evidence type="ECO:0000256" key="9">
    <source>
        <dbReference type="SAM" id="SignalP"/>
    </source>
</evidence>
<evidence type="ECO:0000313" key="12">
    <source>
        <dbReference type="Proteomes" id="UP001516023"/>
    </source>
</evidence>
<evidence type="ECO:0000256" key="2">
    <source>
        <dbReference type="ARBA" id="ARBA00022572"/>
    </source>
</evidence>
<evidence type="ECO:0000256" key="3">
    <source>
        <dbReference type="ARBA" id="ARBA00022617"/>
    </source>
</evidence>
<keyword evidence="3" id="KW-0349">Heme</keyword>
<dbReference type="InterPro" id="IPR010255">
    <property type="entry name" value="Haem_peroxidase_sf"/>
</dbReference>
<evidence type="ECO:0000256" key="6">
    <source>
        <dbReference type="ARBA" id="ARBA00023004"/>
    </source>
</evidence>
<dbReference type="FunFam" id="1.10.520.10:FF:000024">
    <property type="entry name" value="Predicted protein"/>
    <property type="match status" value="1"/>
</dbReference>
<dbReference type="CDD" id="cd00314">
    <property type="entry name" value="plant_peroxidase_like"/>
    <property type="match status" value="1"/>
</dbReference>
<feature type="domain" description="Kringle" evidence="10">
    <location>
        <begin position="91"/>
        <end position="162"/>
    </location>
</feature>
<dbReference type="Pfam" id="PF00141">
    <property type="entry name" value="peroxidase"/>
    <property type="match status" value="1"/>
</dbReference>
<evidence type="ECO:0000259" key="10">
    <source>
        <dbReference type="PROSITE" id="PS50070"/>
    </source>
</evidence>
<dbReference type="InterPro" id="IPR044831">
    <property type="entry name" value="Ccp1-like"/>
</dbReference>
<dbReference type="Proteomes" id="UP001516023">
    <property type="component" value="Unassembled WGS sequence"/>
</dbReference>
<dbReference type="Gene3D" id="1.10.520.10">
    <property type="match status" value="1"/>
</dbReference>
<sequence>MAQPCSLLVALSVASFLRPLVYAQYDFESDFNSSSSMLRKRNDKKTSTPMYLALSKEQQGDIRSVDPLKENQEVNRKLQSSTCSGNNMMCGCNDVRQSDYRGRFHVTQSGFQCREWSMAGSYPNQGLDDGPYCRNPNGVASRTWCFVENADVLWDYCNVPMCSTDSSSSSGTSAITSGCINTARYDAIYADIEAIKNSIGNDVDRSHFLGGIVRLVAHDFMDYDATNKNKPFGQDGCLVFDSPMNVGFTNIWCDSCPLKQLYDAKYSDLSRADFWVAAGNAVIYLTSVNNELDLRNTYYWGRATADSCPGSDSRLPTTAGCQSVEGVFLERMGLTWKDAVALLGAHTLGRGNFKFSGHHGTWVPNDKEAQVFDKKYFEELFGRAWSPRAVGTTHQDWTTGSPNSSRPKMMLNTDMCLLFDIDTQKKCCSRTSMFKPNGQSRCESYENVECPMYSRDNPRIEAVKAVMNFLGGSAPNSNNAPFYKAFSIAWFKATTNGLDDLKPLADTC</sequence>
<dbReference type="SUPFAM" id="SSF57440">
    <property type="entry name" value="Kringle-like"/>
    <property type="match status" value="1"/>
</dbReference>
<dbReference type="PANTHER" id="PTHR31356">
    <property type="entry name" value="THYLAKOID LUMENAL 29 KDA PROTEIN, CHLOROPLASTIC-RELATED"/>
    <property type="match status" value="1"/>
</dbReference>
<dbReference type="PROSITE" id="PS00021">
    <property type="entry name" value="KRINGLE_1"/>
    <property type="match status" value="1"/>
</dbReference>
<proteinExistence type="inferred from homology"/>
<comment type="similarity">
    <text evidence="8">Belongs to the peroxidase family.</text>
</comment>
<feature type="signal peptide" evidence="9">
    <location>
        <begin position="1"/>
        <end position="23"/>
    </location>
</feature>
<evidence type="ECO:0000256" key="4">
    <source>
        <dbReference type="ARBA" id="ARBA00022723"/>
    </source>
</evidence>
<protein>
    <recommendedName>
        <fullName evidence="10">Kringle domain-containing protein</fullName>
    </recommendedName>
</protein>
<dbReference type="InterPro" id="IPR018056">
    <property type="entry name" value="Kringle_CS"/>
</dbReference>
<dbReference type="Gene3D" id="2.40.20.10">
    <property type="entry name" value="Plasminogen Kringle 4"/>
    <property type="match status" value="1"/>
</dbReference>
<dbReference type="PANTHER" id="PTHR31356:SF36">
    <property type="entry name" value="L-ASCORBATE PEROXIDASE 3"/>
    <property type="match status" value="1"/>
</dbReference>
<dbReference type="InterPro" id="IPR000001">
    <property type="entry name" value="Kringle"/>
</dbReference>
<accession>A0ABD3NLJ5</accession>
<dbReference type="SMART" id="SM00130">
    <property type="entry name" value="KR"/>
    <property type="match status" value="1"/>
</dbReference>
<dbReference type="EMBL" id="JABMIG020000476">
    <property type="protein sequence ID" value="KAL3776717.1"/>
    <property type="molecule type" value="Genomic_DNA"/>
</dbReference>
<keyword evidence="9" id="KW-0732">Signal</keyword>
<keyword evidence="1" id="KW-0575">Peroxidase</keyword>
<keyword evidence="6" id="KW-0408">Iron</keyword>
<keyword evidence="12" id="KW-1185">Reference proteome</keyword>
<name>A0ABD3NLJ5_9STRA</name>
<keyword evidence="4" id="KW-0479">Metal-binding</keyword>
<dbReference type="PRINTS" id="PR00018">
    <property type="entry name" value="KRINGLE"/>
</dbReference>
<dbReference type="AlphaFoldDB" id="A0ABD3NLJ5"/>
<keyword evidence="2" id="KW-0420">Kringle</keyword>
<dbReference type="Pfam" id="PF00051">
    <property type="entry name" value="Kringle"/>
    <property type="match status" value="1"/>
</dbReference>
<dbReference type="GO" id="GO:0046872">
    <property type="term" value="F:metal ion binding"/>
    <property type="evidence" value="ECO:0007669"/>
    <property type="project" value="UniProtKB-KW"/>
</dbReference>
<keyword evidence="5" id="KW-0560">Oxidoreductase</keyword>
<evidence type="ECO:0000256" key="8">
    <source>
        <dbReference type="RuleBase" id="RU004241"/>
    </source>
</evidence>
<dbReference type="PRINTS" id="PR00458">
    <property type="entry name" value="PEROXIDASE"/>
</dbReference>
<dbReference type="SUPFAM" id="SSF48113">
    <property type="entry name" value="Heme-dependent peroxidases"/>
    <property type="match status" value="1"/>
</dbReference>
<organism evidence="11 12">
    <name type="scientific">Cyclotella cryptica</name>
    <dbReference type="NCBI Taxonomy" id="29204"/>
    <lineage>
        <taxon>Eukaryota</taxon>
        <taxon>Sar</taxon>
        <taxon>Stramenopiles</taxon>
        <taxon>Ochrophyta</taxon>
        <taxon>Bacillariophyta</taxon>
        <taxon>Coscinodiscophyceae</taxon>
        <taxon>Thalassiosirophycidae</taxon>
        <taxon>Stephanodiscales</taxon>
        <taxon>Stephanodiscaceae</taxon>
        <taxon>Cyclotella</taxon>
    </lineage>
</organism>
<feature type="chain" id="PRO_5044844600" description="Kringle domain-containing protein" evidence="9">
    <location>
        <begin position="24"/>
        <end position="508"/>
    </location>
</feature>
<reference evidence="11 12" key="1">
    <citation type="journal article" date="2020" name="G3 (Bethesda)">
        <title>Improved Reference Genome for Cyclotella cryptica CCMP332, a Model for Cell Wall Morphogenesis, Salinity Adaptation, and Lipid Production in Diatoms (Bacillariophyta).</title>
        <authorList>
            <person name="Roberts W.R."/>
            <person name="Downey K.M."/>
            <person name="Ruck E.C."/>
            <person name="Traller J.C."/>
            <person name="Alverson A.J."/>
        </authorList>
    </citation>
    <scope>NUCLEOTIDE SEQUENCE [LARGE SCALE GENOMIC DNA]</scope>
    <source>
        <strain evidence="11 12">CCMP332</strain>
    </source>
</reference>
<dbReference type="GO" id="GO:0004601">
    <property type="term" value="F:peroxidase activity"/>
    <property type="evidence" value="ECO:0007669"/>
    <property type="project" value="UniProtKB-KW"/>
</dbReference>
<evidence type="ECO:0000256" key="7">
    <source>
        <dbReference type="ARBA" id="ARBA00023157"/>
    </source>
</evidence>
<dbReference type="PROSITE" id="PS00435">
    <property type="entry name" value="PEROXIDASE_1"/>
    <property type="match status" value="1"/>
</dbReference>
<evidence type="ECO:0000313" key="11">
    <source>
        <dbReference type="EMBL" id="KAL3776717.1"/>
    </source>
</evidence>
<evidence type="ECO:0000256" key="1">
    <source>
        <dbReference type="ARBA" id="ARBA00022559"/>
    </source>
</evidence>
<dbReference type="InterPro" id="IPR002016">
    <property type="entry name" value="Haem_peroxidase"/>
</dbReference>
<dbReference type="Gene3D" id="1.10.420.10">
    <property type="entry name" value="Peroxidase, domain 2"/>
    <property type="match status" value="1"/>
</dbReference>
<keyword evidence="7" id="KW-1015">Disulfide bond</keyword>
<evidence type="ECO:0000256" key="5">
    <source>
        <dbReference type="ARBA" id="ARBA00023002"/>
    </source>
</evidence>
<dbReference type="PROSITE" id="PS50070">
    <property type="entry name" value="KRINGLE_2"/>
    <property type="match status" value="1"/>
</dbReference>
<dbReference type="InterPro" id="IPR013806">
    <property type="entry name" value="Kringle-like"/>
</dbReference>
<comment type="caution">
    <text evidence="11">The sequence shown here is derived from an EMBL/GenBank/DDBJ whole genome shotgun (WGS) entry which is preliminary data.</text>
</comment>
<gene>
    <name evidence="11" type="ORF">HJC23_001504</name>
</gene>
<dbReference type="InterPro" id="IPR038178">
    <property type="entry name" value="Kringle_sf"/>
</dbReference>